<feature type="domain" description="PARP-type" evidence="7">
    <location>
        <begin position="16"/>
        <end position="102"/>
    </location>
</feature>
<gene>
    <name evidence="8" type="ORF">SLS60_011489</name>
</gene>
<feature type="compositionally biased region" description="Acidic residues" evidence="6">
    <location>
        <begin position="185"/>
        <end position="195"/>
    </location>
</feature>
<feature type="compositionally biased region" description="Basic residues" evidence="6">
    <location>
        <begin position="125"/>
        <end position="135"/>
    </location>
</feature>
<keyword evidence="5" id="KW-0539">Nucleus</keyword>
<keyword evidence="3" id="KW-0863">Zinc-finger</keyword>
<evidence type="ECO:0000313" key="8">
    <source>
        <dbReference type="EMBL" id="KAL1591897.1"/>
    </source>
</evidence>
<dbReference type="InterPro" id="IPR036957">
    <property type="entry name" value="Znf_PARP_sf"/>
</dbReference>
<keyword evidence="4" id="KW-0862">Zinc</keyword>
<sequence>MSDAVTDASLATEIAEESKNARAGCKNKECKDAGVKIQKGELRFATQVTIQEHTSWAYKHWGCVTPAQVANLIEESGGDTEMVDGYDELPADLKEKVDFALQNGHVPDEDWKGDVECNRPGQKGFRAKAPPKKKGKEGDEDDEEAVEAAKPKAKRGRANKETAEDDAPAPKKARGKSKKAAVKEENDEGDAAEEVEAPKSKRGKKAAAKEEVEENDVEEPEPPKAKRGRKAVPKQEIDEDEAGEPKAPKAKRGKKADADSKAAPQKRSSRKKAVVNYEEE</sequence>
<dbReference type="Pfam" id="PF00645">
    <property type="entry name" value="zf-PARP"/>
    <property type="match status" value="1"/>
</dbReference>
<name>A0ABR3QJ78_9PLEO</name>
<organism evidence="8 9">
    <name type="scientific">Paraconiothyrium brasiliense</name>
    <dbReference type="NCBI Taxonomy" id="300254"/>
    <lineage>
        <taxon>Eukaryota</taxon>
        <taxon>Fungi</taxon>
        <taxon>Dikarya</taxon>
        <taxon>Ascomycota</taxon>
        <taxon>Pezizomycotina</taxon>
        <taxon>Dothideomycetes</taxon>
        <taxon>Pleosporomycetidae</taxon>
        <taxon>Pleosporales</taxon>
        <taxon>Massarineae</taxon>
        <taxon>Didymosphaeriaceae</taxon>
        <taxon>Paraconiothyrium</taxon>
    </lineage>
</organism>
<feature type="compositionally biased region" description="Acidic residues" evidence="6">
    <location>
        <begin position="211"/>
        <end position="220"/>
    </location>
</feature>
<feature type="compositionally biased region" description="Basic and acidic residues" evidence="6">
    <location>
        <begin position="106"/>
        <end position="117"/>
    </location>
</feature>
<dbReference type="Gene3D" id="3.30.1740.10">
    <property type="entry name" value="Zinc finger, PARP-type"/>
    <property type="match status" value="1"/>
</dbReference>
<dbReference type="Proteomes" id="UP001521785">
    <property type="component" value="Unassembled WGS sequence"/>
</dbReference>
<evidence type="ECO:0000256" key="6">
    <source>
        <dbReference type="SAM" id="MobiDB-lite"/>
    </source>
</evidence>
<proteinExistence type="predicted"/>
<comment type="caution">
    <text evidence="8">The sequence shown here is derived from an EMBL/GenBank/DDBJ whole genome shotgun (WGS) entry which is preliminary data.</text>
</comment>
<evidence type="ECO:0000259" key="7">
    <source>
        <dbReference type="SMART" id="SM01336"/>
    </source>
</evidence>
<feature type="compositionally biased region" description="Basic residues" evidence="6">
    <location>
        <begin position="171"/>
        <end position="180"/>
    </location>
</feature>
<feature type="region of interest" description="Disordered" evidence="6">
    <location>
        <begin position="104"/>
        <end position="280"/>
    </location>
</feature>
<evidence type="ECO:0000256" key="4">
    <source>
        <dbReference type="ARBA" id="ARBA00022833"/>
    </source>
</evidence>
<evidence type="ECO:0000256" key="5">
    <source>
        <dbReference type="ARBA" id="ARBA00023242"/>
    </source>
</evidence>
<dbReference type="SMART" id="SM01336">
    <property type="entry name" value="zf-PARP"/>
    <property type="match status" value="1"/>
</dbReference>
<keyword evidence="2" id="KW-0479">Metal-binding</keyword>
<comment type="subcellular location">
    <subcellularLocation>
        <location evidence="1">Nucleus</location>
    </subcellularLocation>
</comment>
<evidence type="ECO:0000313" key="9">
    <source>
        <dbReference type="Proteomes" id="UP001521785"/>
    </source>
</evidence>
<dbReference type="SUPFAM" id="SSF57716">
    <property type="entry name" value="Glucocorticoid receptor-like (DNA-binding domain)"/>
    <property type="match status" value="1"/>
</dbReference>
<evidence type="ECO:0000256" key="3">
    <source>
        <dbReference type="ARBA" id="ARBA00022771"/>
    </source>
</evidence>
<dbReference type="InterPro" id="IPR001510">
    <property type="entry name" value="Znf_PARP"/>
</dbReference>
<protein>
    <recommendedName>
        <fullName evidence="7">PARP-type domain-containing protein</fullName>
    </recommendedName>
</protein>
<accession>A0ABR3QJ78</accession>
<dbReference type="EMBL" id="JAKJXO020000022">
    <property type="protein sequence ID" value="KAL1591897.1"/>
    <property type="molecule type" value="Genomic_DNA"/>
</dbReference>
<evidence type="ECO:0000256" key="1">
    <source>
        <dbReference type="ARBA" id="ARBA00004123"/>
    </source>
</evidence>
<evidence type="ECO:0000256" key="2">
    <source>
        <dbReference type="ARBA" id="ARBA00022723"/>
    </source>
</evidence>
<keyword evidence="9" id="KW-1185">Reference proteome</keyword>
<reference evidence="8 9" key="1">
    <citation type="submission" date="2024-02" db="EMBL/GenBank/DDBJ databases">
        <title>De novo assembly and annotation of 12 fungi associated with fruit tree decline syndrome in Ontario, Canada.</title>
        <authorList>
            <person name="Sulman M."/>
            <person name="Ellouze W."/>
            <person name="Ilyukhin E."/>
        </authorList>
    </citation>
    <scope>NUCLEOTIDE SEQUENCE [LARGE SCALE GENOMIC DNA]</scope>
    <source>
        <strain evidence="8 9">M42-189</strain>
    </source>
</reference>